<name>A0A2T5BW73_9RHOB</name>
<dbReference type="CDD" id="cd07178">
    <property type="entry name" value="terB_like_YebE"/>
    <property type="match status" value="1"/>
</dbReference>
<keyword evidence="2" id="KW-1185">Reference proteome</keyword>
<proteinExistence type="predicted"/>
<dbReference type="Pfam" id="PF04391">
    <property type="entry name" value="DUF533"/>
    <property type="match status" value="1"/>
</dbReference>
<evidence type="ECO:0000313" key="1">
    <source>
        <dbReference type="EMBL" id="PTN03848.1"/>
    </source>
</evidence>
<evidence type="ECO:0000313" key="2">
    <source>
        <dbReference type="Proteomes" id="UP000243859"/>
    </source>
</evidence>
<dbReference type="InterPro" id="IPR029024">
    <property type="entry name" value="TerB-like"/>
</dbReference>
<dbReference type="EMBL" id="QAAA01000001">
    <property type="protein sequence ID" value="PTN03848.1"/>
    <property type="molecule type" value="Genomic_DNA"/>
</dbReference>
<accession>A0A2T5BW73</accession>
<reference evidence="1 2" key="1">
    <citation type="submission" date="2018-04" db="EMBL/GenBank/DDBJ databases">
        <title>Genomic Encyclopedia of Archaeal and Bacterial Type Strains, Phase II (KMG-II): from individual species to whole genera.</title>
        <authorList>
            <person name="Goeker M."/>
        </authorList>
    </citation>
    <scope>NUCLEOTIDE SEQUENCE [LARGE SCALE GENOMIC DNA]</scope>
    <source>
        <strain evidence="1 2">DSM 18064</strain>
    </source>
</reference>
<dbReference type="RefSeq" id="WP_107890458.1">
    <property type="nucleotide sequence ID" value="NZ_NHSI01000066.1"/>
</dbReference>
<sequence length="233" mass="23263">MSFVKTLATLAVGFAATKGVQKFQQMGGMAGMKQAMQSGGMMDQLGGMMSKMGVSGGAGGLQGLMGQLGGPASNAGAAGMAGLGGLMAAMGGAAAAGSGQVAGLFDALTGTTAATSTMEDNAKLMIRAMIMAARADGEIDAEEQANIMQHLGDVSEEERAFVQQQMAAPVDPYALAADAGEQMAAQVYATSVMAVRVDNVAEAQYLDTLAAALGLSPEARERIHAAMGLSGSA</sequence>
<comment type="caution">
    <text evidence="1">The sequence shown here is derived from an EMBL/GenBank/DDBJ whole genome shotgun (WGS) entry which is preliminary data.</text>
</comment>
<dbReference type="SUPFAM" id="SSF158682">
    <property type="entry name" value="TerB-like"/>
    <property type="match status" value="1"/>
</dbReference>
<gene>
    <name evidence="1" type="ORF">C8N32_10142</name>
</gene>
<dbReference type="InterPro" id="IPR007486">
    <property type="entry name" value="YebE"/>
</dbReference>
<organism evidence="1 2">
    <name type="scientific">Rhodovulum imhoffii</name>
    <dbReference type="NCBI Taxonomy" id="365340"/>
    <lineage>
        <taxon>Bacteria</taxon>
        <taxon>Pseudomonadati</taxon>
        <taxon>Pseudomonadota</taxon>
        <taxon>Alphaproteobacteria</taxon>
        <taxon>Rhodobacterales</taxon>
        <taxon>Paracoccaceae</taxon>
        <taxon>Rhodovulum</taxon>
    </lineage>
</organism>
<protein>
    <submittedName>
        <fullName evidence="1">Uncharacterized membrane protein YebE (DUF533 family)</fullName>
    </submittedName>
</protein>
<dbReference type="AlphaFoldDB" id="A0A2T5BW73"/>
<dbReference type="OrthoDB" id="7866618at2"/>
<dbReference type="Proteomes" id="UP000243859">
    <property type="component" value="Unassembled WGS sequence"/>
</dbReference>